<dbReference type="Proteomes" id="UP000306378">
    <property type="component" value="Unassembled WGS sequence"/>
</dbReference>
<comment type="caution">
    <text evidence="1">The sequence shown here is derived from an EMBL/GenBank/DDBJ whole genome shotgun (WGS) entry which is preliminary data.</text>
</comment>
<dbReference type="EMBL" id="VBUT01000014">
    <property type="protein sequence ID" value="TLF72958.1"/>
    <property type="molecule type" value="Genomic_DNA"/>
</dbReference>
<name>A0A5R8NBB3_9NOCA</name>
<dbReference type="AlphaFoldDB" id="A0A5R8NBB3"/>
<protein>
    <recommendedName>
        <fullName evidence="3">Translation initiation factor 2</fullName>
    </recommendedName>
</protein>
<dbReference type="RefSeq" id="WP_138452899.1">
    <property type="nucleotide sequence ID" value="NZ_VBUT01000014.1"/>
</dbReference>
<reference evidence="1 2" key="1">
    <citation type="submission" date="2019-05" db="EMBL/GenBank/DDBJ databases">
        <title>Genomes sequences of two Nocardia cyriacigeorgica environmental isolates, type strains Nocardia asteroides ATCC 19247 and Nocardia cyriacigeorgica DSM 44484.</title>
        <authorList>
            <person name="Vautrin F."/>
            <person name="Bergeron E."/>
            <person name="Dubost A."/>
            <person name="Abrouk D."/>
            <person name="Rodriguez Nava V."/>
            <person name="Pujic P."/>
        </authorList>
    </citation>
    <scope>NUCLEOTIDE SEQUENCE [LARGE SCALE GENOMIC DNA]</scope>
    <source>
        <strain evidence="1 2">EML 446</strain>
    </source>
</reference>
<accession>A0A5R8NBB3</accession>
<organism evidence="1 2">
    <name type="scientific">Nocardia cyriacigeorgica</name>
    <dbReference type="NCBI Taxonomy" id="135487"/>
    <lineage>
        <taxon>Bacteria</taxon>
        <taxon>Bacillati</taxon>
        <taxon>Actinomycetota</taxon>
        <taxon>Actinomycetes</taxon>
        <taxon>Mycobacteriales</taxon>
        <taxon>Nocardiaceae</taxon>
        <taxon>Nocardia</taxon>
    </lineage>
</organism>
<evidence type="ECO:0008006" key="3">
    <source>
        <dbReference type="Google" id="ProtNLM"/>
    </source>
</evidence>
<dbReference type="InterPro" id="IPR043148">
    <property type="entry name" value="TagF_C"/>
</dbReference>
<proteinExistence type="predicted"/>
<evidence type="ECO:0000313" key="2">
    <source>
        <dbReference type="Proteomes" id="UP000306378"/>
    </source>
</evidence>
<gene>
    <name evidence="1" type="ORF">FEK34_28475</name>
</gene>
<sequence>MAEQIRAMGAQIISWDDATRTQFHLVLAASDNSDLHELTGPLLLVPHGAGYQKYSPHSEPATGARTLSGFAASALWHNGRPVPARVGLSHANQLSALANAAPELVDRAAVIGDPCVDRLAGLTRERNRLRSWLGLRPGQELIVVASTWGADSTMGRWPSLPTELLAQLPHDEFRVAAILHPNVWVFHSNWQVRQWLARAAAAGLIIVPPTGPWKPVLAAADCVISDHGSLSAYSTGLRRPLLLAAFSATEVPAGTSMADLGAHIPRLDREQPLAAQVRDAIATVDEALLDRLAAGVFAHRGEALTRLRAVMYELLNLTPPPWPPIMPAPAHTEPLPRTPLRAYRVAIEFGDADPTVAIMSRYPAILDNSADQQDGNHLVVGSDAPDERLVQNAAVVVADQSMATSMARTWASATLSELPGCRIAAAPDESGALFALLRDGRAMHAHTDDAVGDPYILASALHCQLLRHPGRSDLPNLVVANGSHHITVVFRSL</sequence>
<evidence type="ECO:0000313" key="1">
    <source>
        <dbReference type="EMBL" id="TLF72958.1"/>
    </source>
</evidence>
<dbReference type="Gene3D" id="3.40.50.12580">
    <property type="match status" value="1"/>
</dbReference>
<dbReference type="SUPFAM" id="SSF53756">
    <property type="entry name" value="UDP-Glycosyltransferase/glycogen phosphorylase"/>
    <property type="match status" value="1"/>
</dbReference>